<evidence type="ECO:0000259" key="4">
    <source>
        <dbReference type="Pfam" id="PF13194"/>
    </source>
</evidence>
<keyword evidence="2" id="KW-0472">Membrane</keyword>
<evidence type="ECO:0000256" key="2">
    <source>
        <dbReference type="SAM" id="Phobius"/>
    </source>
</evidence>
<feature type="transmembrane region" description="Helical" evidence="2">
    <location>
        <begin position="59"/>
        <end position="79"/>
    </location>
</feature>
<keyword evidence="2" id="KW-1133">Transmembrane helix</keyword>
<dbReference type="EMBL" id="CP000438">
    <property type="protein sequence ID" value="ABJ15001.1"/>
    <property type="molecule type" value="Genomic_DNA"/>
</dbReference>
<reference evidence="5 6" key="1">
    <citation type="journal article" date="2006" name="Genome Biol.">
        <title>Genomic analysis reveals that Pseudomonas aeruginosa virulence is combinatorial.</title>
        <authorList>
            <person name="Lee D.G."/>
            <person name="Urbach J.M."/>
            <person name="Wu G."/>
            <person name="Liberati N.T."/>
            <person name="Feinbaum R.L."/>
            <person name="Miyata S."/>
            <person name="Diggins L.T."/>
            <person name="He J."/>
            <person name="Saucier M."/>
            <person name="Deziel E."/>
            <person name="Friedman L."/>
            <person name="Li L."/>
            <person name="Grills G."/>
            <person name="Montgomery K."/>
            <person name="Kucherlapati R."/>
            <person name="Rahme L.G."/>
            <person name="Ausubel F.M."/>
        </authorList>
    </citation>
    <scope>NUCLEOTIDE SEQUENCE [LARGE SCALE GENOMIC DNA]</scope>
    <source>
        <strain evidence="5 6">UCBPP-PA14</strain>
    </source>
</reference>
<dbReference type="AlphaFoldDB" id="A0A0H2ZJW4"/>
<feature type="region of interest" description="Disordered" evidence="1">
    <location>
        <begin position="1"/>
        <end position="26"/>
    </location>
</feature>
<feature type="transmembrane region" description="Helical" evidence="2">
    <location>
        <begin position="230"/>
        <end position="249"/>
    </location>
</feature>
<keyword evidence="2" id="KW-0812">Transmembrane</keyword>
<dbReference type="InterPro" id="IPR025105">
    <property type="entry name" value="DUF4010"/>
</dbReference>
<sequence>MRLHRGGEPDGYRRQRRPHGGRRTTVQAPRGRLLLWCAQARRHPLSRRMESSMTLSLDLLLSLCTALAIGLLIGAERGWQERDHEDARQIAGIRTFSLAGLLGGFATLLAGELGSAVWVALLLALAALAVAGYVSDVRRGGDQGMTTEIALLMTFLLGSLALTEQRLLAAAGGIVLTLLLSLKDKLHALLKRLTAEELSGTLKLLFISVVLLPVLPNQGYGPWAFFNPYLTWWMVVLIAALGFSAYLAIRLIGSRKGLLLTAVLGGLVSSTVMTLTLARLRERMPDALLACALLATSALMFPRILVEIGAIHPALLKELVLPFAATTLVYLGGTLFHALRGGRASQEAPDEPGLRNPFELLPALRFAALLSAILLLVEVGRRLFGDAGIYAVALLSGLADVDAITLSLARAAQGELDPGVASRGIALAALSNSLVKAGLIVLVGGKRLALQTLPFSLAGLLVGALLILL</sequence>
<gene>
    <name evidence="5" type="ordered locus">PA14_00550</name>
</gene>
<dbReference type="PANTHER" id="PTHR39084:SF1">
    <property type="entry name" value="DUF4010 DOMAIN-CONTAINING PROTEIN"/>
    <property type="match status" value="1"/>
</dbReference>
<feature type="transmembrane region" description="Helical" evidence="2">
    <location>
        <begin position="360"/>
        <end position="377"/>
    </location>
</feature>
<protein>
    <submittedName>
        <fullName evidence="5">Putative membrane protein</fullName>
    </submittedName>
</protein>
<dbReference type="HOGENOM" id="CLU_036781_1_1_6"/>
<evidence type="ECO:0000259" key="3">
    <source>
        <dbReference type="Pfam" id="PF02308"/>
    </source>
</evidence>
<accession>A0A0H2ZJW4</accession>
<dbReference type="PANTHER" id="PTHR39084">
    <property type="entry name" value="MEMBRANE PROTEIN-RELATED"/>
    <property type="match status" value="1"/>
</dbReference>
<dbReference type="InterPro" id="IPR049177">
    <property type="entry name" value="MgtC_SapB_SrpB_YhiD_N"/>
</dbReference>
<feature type="transmembrane region" description="Helical" evidence="2">
    <location>
        <begin position="448"/>
        <end position="468"/>
    </location>
</feature>
<feature type="compositionally biased region" description="Basic and acidic residues" evidence="1">
    <location>
        <begin position="1"/>
        <end position="13"/>
    </location>
</feature>
<organism evidence="5 6">
    <name type="scientific">Pseudomonas aeruginosa (strain UCBPP-PA14)</name>
    <dbReference type="NCBI Taxonomy" id="208963"/>
    <lineage>
        <taxon>Bacteria</taxon>
        <taxon>Pseudomonadati</taxon>
        <taxon>Pseudomonadota</taxon>
        <taxon>Gammaproteobacteria</taxon>
        <taxon>Pseudomonadales</taxon>
        <taxon>Pseudomonadaceae</taxon>
        <taxon>Pseudomonas</taxon>
    </lineage>
</organism>
<feature type="domain" description="MgtC/SapB/SrpB/YhiD N-terminal" evidence="3">
    <location>
        <begin position="63"/>
        <end position="188"/>
    </location>
</feature>
<dbReference type="KEGG" id="pau:PA14_00550"/>
<feature type="transmembrane region" description="Helical" evidence="2">
    <location>
        <begin position="389"/>
        <end position="412"/>
    </location>
</feature>
<feature type="domain" description="DUF4010" evidence="4">
    <location>
        <begin position="236"/>
        <end position="444"/>
    </location>
</feature>
<evidence type="ECO:0000313" key="5">
    <source>
        <dbReference type="EMBL" id="ABJ15001.1"/>
    </source>
</evidence>
<feature type="transmembrane region" description="Helical" evidence="2">
    <location>
        <begin position="258"/>
        <end position="281"/>
    </location>
</feature>
<feature type="transmembrane region" description="Helical" evidence="2">
    <location>
        <begin position="146"/>
        <end position="162"/>
    </location>
</feature>
<dbReference type="BioCyc" id="PAER208963:G1G74-46-MONOMER"/>
<evidence type="ECO:0000313" key="6">
    <source>
        <dbReference type="Proteomes" id="UP000000653"/>
    </source>
</evidence>
<proteinExistence type="predicted"/>
<feature type="transmembrane region" description="Helical" evidence="2">
    <location>
        <begin position="287"/>
        <end position="306"/>
    </location>
</feature>
<name>A0A0H2ZJW4_PSEAB</name>
<feature type="transmembrane region" description="Helical" evidence="2">
    <location>
        <begin position="424"/>
        <end position="443"/>
    </location>
</feature>
<dbReference type="Pfam" id="PF02308">
    <property type="entry name" value="MgtC"/>
    <property type="match status" value="1"/>
</dbReference>
<feature type="transmembrane region" description="Helical" evidence="2">
    <location>
        <begin position="198"/>
        <end position="215"/>
    </location>
</feature>
<feature type="transmembrane region" description="Helical" evidence="2">
    <location>
        <begin position="116"/>
        <end position="134"/>
    </location>
</feature>
<dbReference type="RefSeq" id="WP_003136947.1">
    <property type="nucleotide sequence ID" value="NC_008463.1"/>
</dbReference>
<dbReference type="Pfam" id="PF13194">
    <property type="entry name" value="DUF4010"/>
    <property type="match status" value="1"/>
</dbReference>
<evidence type="ECO:0000256" key="1">
    <source>
        <dbReference type="SAM" id="MobiDB-lite"/>
    </source>
</evidence>
<feature type="transmembrane region" description="Helical" evidence="2">
    <location>
        <begin position="318"/>
        <end position="340"/>
    </location>
</feature>
<dbReference type="Proteomes" id="UP000000653">
    <property type="component" value="Chromosome"/>
</dbReference>
<feature type="transmembrane region" description="Helical" evidence="2">
    <location>
        <begin position="91"/>
        <end position="110"/>
    </location>
</feature>